<proteinExistence type="predicted"/>
<dbReference type="Gene3D" id="3.20.20.30">
    <property type="entry name" value="Luciferase-like domain"/>
    <property type="match status" value="1"/>
</dbReference>
<evidence type="ECO:0000313" key="3">
    <source>
        <dbReference type="EMBL" id="GGL43754.1"/>
    </source>
</evidence>
<keyword evidence="4" id="KW-1185">Reference proteome</keyword>
<name>A0A830F6E3_9EURY</name>
<dbReference type="NCBIfam" id="TIGR03557">
    <property type="entry name" value="F420_G6P_family"/>
    <property type="match status" value="1"/>
</dbReference>
<dbReference type="Proteomes" id="UP000628840">
    <property type="component" value="Unassembled WGS sequence"/>
</dbReference>
<dbReference type="AlphaFoldDB" id="A0A830F6E3"/>
<organism evidence="3 4">
    <name type="scientific">Halarchaeum grantii</name>
    <dbReference type="NCBI Taxonomy" id="1193105"/>
    <lineage>
        <taxon>Archaea</taxon>
        <taxon>Methanobacteriati</taxon>
        <taxon>Methanobacteriota</taxon>
        <taxon>Stenosarchaea group</taxon>
        <taxon>Halobacteria</taxon>
        <taxon>Halobacteriales</taxon>
        <taxon>Halobacteriaceae</taxon>
    </lineage>
</organism>
<dbReference type="SUPFAM" id="SSF51679">
    <property type="entry name" value="Bacterial luciferase-like"/>
    <property type="match status" value="1"/>
</dbReference>
<dbReference type="InterPro" id="IPR011251">
    <property type="entry name" value="Luciferase-like_dom"/>
</dbReference>
<dbReference type="GO" id="GO:0016705">
    <property type="term" value="F:oxidoreductase activity, acting on paired donors, with incorporation or reduction of molecular oxygen"/>
    <property type="evidence" value="ECO:0007669"/>
    <property type="project" value="InterPro"/>
</dbReference>
<comment type="caution">
    <text evidence="3">The sequence shown here is derived from an EMBL/GenBank/DDBJ whole genome shotgun (WGS) entry which is preliminary data.</text>
</comment>
<feature type="domain" description="Luciferase-like" evidence="2">
    <location>
        <begin position="10"/>
        <end position="292"/>
    </location>
</feature>
<reference evidence="3 4" key="1">
    <citation type="journal article" date="2019" name="Int. J. Syst. Evol. Microbiol.">
        <title>The Global Catalogue of Microorganisms (GCM) 10K type strain sequencing project: providing services to taxonomists for standard genome sequencing and annotation.</title>
        <authorList>
            <consortium name="The Broad Institute Genomics Platform"/>
            <consortium name="The Broad Institute Genome Sequencing Center for Infectious Disease"/>
            <person name="Wu L."/>
            <person name="Ma J."/>
        </authorList>
    </citation>
    <scope>NUCLEOTIDE SEQUENCE [LARGE SCALE GENOMIC DNA]</scope>
    <source>
        <strain evidence="3 4">JCM 19585</strain>
    </source>
</reference>
<dbReference type="RefSeq" id="WP_188884396.1">
    <property type="nucleotide sequence ID" value="NZ_BMPF01000006.1"/>
</dbReference>
<dbReference type="Pfam" id="PF00296">
    <property type="entry name" value="Bac_luciferase"/>
    <property type="match status" value="1"/>
</dbReference>
<evidence type="ECO:0000256" key="1">
    <source>
        <dbReference type="ARBA" id="ARBA00023002"/>
    </source>
</evidence>
<dbReference type="PANTHER" id="PTHR43244:SF1">
    <property type="entry name" value="5,10-METHYLENETETRAHYDROMETHANOPTERIN REDUCTASE"/>
    <property type="match status" value="1"/>
</dbReference>
<dbReference type="PANTHER" id="PTHR43244">
    <property type="match status" value="1"/>
</dbReference>
<dbReference type="InterPro" id="IPR036661">
    <property type="entry name" value="Luciferase-like_sf"/>
</dbReference>
<evidence type="ECO:0000313" key="4">
    <source>
        <dbReference type="Proteomes" id="UP000628840"/>
    </source>
</evidence>
<keyword evidence="1" id="KW-0560">Oxidoreductase</keyword>
<protein>
    <submittedName>
        <fullName evidence="3">LLM class F420-dependent oxidoreductase</fullName>
    </submittedName>
</protein>
<gene>
    <name evidence="3" type="ORF">GCM10009037_28970</name>
</gene>
<dbReference type="InterPro" id="IPR050564">
    <property type="entry name" value="F420-G6PD/mer"/>
</dbReference>
<evidence type="ECO:0000259" key="2">
    <source>
        <dbReference type="Pfam" id="PF00296"/>
    </source>
</evidence>
<sequence length="317" mass="34663">MTEFGYALSSEEHGGSDLAALAAEAERRGFDFAPISDHYHPWIRQQGEAPYVWSSLGAISETTDDLEVGTGVTAPINRQHPVTLAQATATTASMLDGRFFFGVGTGERLNEHVTGERWPPHHERLAMLEEAVGVIRELWRGEMVSHDGEHFTVENAQLFTLPADDPPIYVSAYGDRTAGKAAEIGDGLVCVGPQERVVETYRDAGGDGPTYGQLAVCYAETEEDAVETAYEWWPTGDLPGGVSSELPTPAHFEHACEDVTRADIRDGHTLTDPDPAAHVAALEEFVDAGYDHVYVHNVGPNQEAFFDFYEERVLPAF</sequence>
<dbReference type="CDD" id="cd01097">
    <property type="entry name" value="Tetrahydromethanopterin_reductase"/>
    <property type="match status" value="1"/>
</dbReference>
<dbReference type="OrthoDB" id="7684at2157"/>
<dbReference type="InterPro" id="IPR019945">
    <property type="entry name" value="F420_G6P_DH-rel"/>
</dbReference>
<accession>A0A830F6E3</accession>
<dbReference type="EMBL" id="BMPF01000006">
    <property type="protein sequence ID" value="GGL43754.1"/>
    <property type="molecule type" value="Genomic_DNA"/>
</dbReference>